<sequence length="68" mass="7924">MSNTQDLLTKISQKTIQIKRDYPELQKYLDETRITLPQGDNSSAKVDQEALQNYLNTLDEMVTKYKSK</sequence>
<gene>
    <name evidence="1" type="ORF">JAO71_01595</name>
</gene>
<name>A0ABS1WH75_9FLAO</name>
<dbReference type="RefSeq" id="WP_028288861.1">
    <property type="nucleotide sequence ID" value="NZ_JAEMEF010000001.1"/>
</dbReference>
<comment type="caution">
    <text evidence="1">The sequence shown here is derived from an EMBL/GenBank/DDBJ whole genome shotgun (WGS) entry which is preliminary data.</text>
</comment>
<dbReference type="Proteomes" id="UP000605013">
    <property type="component" value="Unassembled WGS sequence"/>
</dbReference>
<accession>A0ABS1WH75</accession>
<reference evidence="1 2" key="1">
    <citation type="submission" date="2020-12" db="EMBL/GenBank/DDBJ databases">
        <title>Olleya sediminilitoris sp. nov., isolated from a tidal flat.</title>
        <authorList>
            <person name="Park S."/>
            <person name="Yoon J.-H."/>
        </authorList>
    </citation>
    <scope>NUCLEOTIDE SEQUENCE [LARGE SCALE GENOMIC DNA]</scope>
    <source>
        <strain evidence="1 2">YSTF-M6</strain>
    </source>
</reference>
<protein>
    <submittedName>
        <fullName evidence="1">Uncharacterized protein</fullName>
    </submittedName>
</protein>
<proteinExistence type="predicted"/>
<keyword evidence="2" id="KW-1185">Reference proteome</keyword>
<dbReference type="EMBL" id="JAEMEF010000001">
    <property type="protein sequence ID" value="MBL7558480.1"/>
    <property type="molecule type" value="Genomic_DNA"/>
</dbReference>
<evidence type="ECO:0000313" key="2">
    <source>
        <dbReference type="Proteomes" id="UP000605013"/>
    </source>
</evidence>
<organism evidence="1 2">
    <name type="scientific">Olleya sediminilitoris</name>
    <dbReference type="NCBI Taxonomy" id="2795739"/>
    <lineage>
        <taxon>Bacteria</taxon>
        <taxon>Pseudomonadati</taxon>
        <taxon>Bacteroidota</taxon>
        <taxon>Flavobacteriia</taxon>
        <taxon>Flavobacteriales</taxon>
        <taxon>Flavobacteriaceae</taxon>
    </lineage>
</organism>
<evidence type="ECO:0000313" key="1">
    <source>
        <dbReference type="EMBL" id="MBL7558480.1"/>
    </source>
</evidence>